<keyword evidence="4" id="KW-0904">Protein phosphatase</keyword>
<accession>A0A6G1GPW8</accession>
<dbReference type="GO" id="GO:0004725">
    <property type="term" value="F:protein tyrosine phosphatase activity"/>
    <property type="evidence" value="ECO:0007669"/>
    <property type="project" value="UniProtKB-EC"/>
</dbReference>
<dbReference type="EC" id="3.1.3.48" evidence="2"/>
<dbReference type="Pfam" id="PF00782">
    <property type="entry name" value="DSPc"/>
    <property type="match status" value="1"/>
</dbReference>
<protein>
    <recommendedName>
        <fullName evidence="2">protein-tyrosine-phosphatase</fullName>
        <ecNumber evidence="2">3.1.3.48</ecNumber>
    </recommendedName>
</protein>
<organism evidence="9 10">
    <name type="scientific">Aulographum hederae CBS 113979</name>
    <dbReference type="NCBI Taxonomy" id="1176131"/>
    <lineage>
        <taxon>Eukaryota</taxon>
        <taxon>Fungi</taxon>
        <taxon>Dikarya</taxon>
        <taxon>Ascomycota</taxon>
        <taxon>Pezizomycotina</taxon>
        <taxon>Dothideomycetes</taxon>
        <taxon>Pleosporomycetidae</taxon>
        <taxon>Aulographales</taxon>
        <taxon>Aulographaceae</taxon>
    </lineage>
</organism>
<reference evidence="9" key="1">
    <citation type="journal article" date="2020" name="Stud. Mycol.">
        <title>101 Dothideomycetes genomes: a test case for predicting lifestyles and emergence of pathogens.</title>
        <authorList>
            <person name="Haridas S."/>
            <person name="Albert R."/>
            <person name="Binder M."/>
            <person name="Bloem J."/>
            <person name="Labutti K."/>
            <person name="Salamov A."/>
            <person name="Andreopoulos B."/>
            <person name="Baker S."/>
            <person name="Barry K."/>
            <person name="Bills G."/>
            <person name="Bluhm B."/>
            <person name="Cannon C."/>
            <person name="Castanera R."/>
            <person name="Culley D."/>
            <person name="Daum C."/>
            <person name="Ezra D."/>
            <person name="Gonzalez J."/>
            <person name="Henrissat B."/>
            <person name="Kuo A."/>
            <person name="Liang C."/>
            <person name="Lipzen A."/>
            <person name="Lutzoni F."/>
            <person name="Magnuson J."/>
            <person name="Mondo S."/>
            <person name="Nolan M."/>
            <person name="Ohm R."/>
            <person name="Pangilinan J."/>
            <person name="Park H.-J."/>
            <person name="Ramirez L."/>
            <person name="Alfaro M."/>
            <person name="Sun H."/>
            <person name="Tritt A."/>
            <person name="Yoshinaga Y."/>
            <person name="Zwiers L.-H."/>
            <person name="Turgeon B."/>
            <person name="Goodwin S."/>
            <person name="Spatafora J."/>
            <person name="Crous P."/>
            <person name="Grigoriev I."/>
        </authorList>
    </citation>
    <scope>NUCLEOTIDE SEQUENCE</scope>
    <source>
        <strain evidence="9">CBS 113979</strain>
    </source>
</reference>
<feature type="compositionally biased region" description="Gly residues" evidence="6">
    <location>
        <begin position="320"/>
        <end position="349"/>
    </location>
</feature>
<evidence type="ECO:0000256" key="4">
    <source>
        <dbReference type="ARBA" id="ARBA00022912"/>
    </source>
</evidence>
<evidence type="ECO:0000313" key="10">
    <source>
        <dbReference type="Proteomes" id="UP000800041"/>
    </source>
</evidence>
<dbReference type="InterPro" id="IPR000340">
    <property type="entry name" value="Dual-sp_phosphatase_cat-dom"/>
</dbReference>
<dbReference type="PROSITE" id="PS50056">
    <property type="entry name" value="TYR_PHOSPHATASE_2"/>
    <property type="match status" value="1"/>
</dbReference>
<feature type="region of interest" description="Disordered" evidence="6">
    <location>
        <begin position="226"/>
        <end position="246"/>
    </location>
</feature>
<comment type="similarity">
    <text evidence="1">Belongs to the protein-tyrosine phosphatase family. Non-receptor class dual specificity subfamily.</text>
</comment>
<sequence length="349" mass="38296">MSLLDKVPGDLNLYIGGAFTLRRKQTLHDANITHVVSALRDFSPDEPSLYKPAKHLIIQVDDVEDENLLEHFSRSNDFIQDGLDGGGAVFVHCAMGKSRSATLVLAYLLSTNQTLTPASALSLLRTSRPLVEPNTGFMSQLELYHQMKCPRNVEEQPPYQRWLYQRDVEIARACGQAPHVDKIRFEDEHVRALEGVRQEIETEANTEVEFKCRKCRRSLATAPFILPHAPPEPPYSPPSSPDPSSFGKPCAHIFLEPLSWMRDELTQGKMEGRLDCPNPRCKSVIGKYSWHGHRCSCGGWVTPGISLARGKVDEARVGRGKGSGEGFGVRMGPGVGGGGGGGGGRNGNL</sequence>
<evidence type="ECO:0000259" key="7">
    <source>
        <dbReference type="PROSITE" id="PS50054"/>
    </source>
</evidence>
<dbReference type="SUPFAM" id="SSF52799">
    <property type="entry name" value="(Phosphotyrosine protein) phosphatases II"/>
    <property type="match status" value="1"/>
</dbReference>
<feature type="domain" description="Tyrosine-protein phosphatase" evidence="7">
    <location>
        <begin position="5"/>
        <end position="150"/>
    </location>
</feature>
<evidence type="ECO:0000259" key="8">
    <source>
        <dbReference type="PROSITE" id="PS50056"/>
    </source>
</evidence>
<dbReference type="EMBL" id="ML977178">
    <property type="protein sequence ID" value="KAF1983016.1"/>
    <property type="molecule type" value="Genomic_DNA"/>
</dbReference>
<gene>
    <name evidence="9" type="ORF">K402DRAFT_396955</name>
</gene>
<dbReference type="SMART" id="SM00195">
    <property type="entry name" value="DSPc"/>
    <property type="match status" value="1"/>
</dbReference>
<dbReference type="PANTHER" id="PTHR45848:SF4">
    <property type="entry name" value="DUAL SPECIFICITY PROTEIN PHOSPHATASE 12"/>
    <property type="match status" value="1"/>
</dbReference>
<dbReference type="Proteomes" id="UP000800041">
    <property type="component" value="Unassembled WGS sequence"/>
</dbReference>
<dbReference type="InterPro" id="IPR016130">
    <property type="entry name" value="Tyr_Pase_AS"/>
</dbReference>
<evidence type="ECO:0000256" key="5">
    <source>
        <dbReference type="PIRSR" id="PIRSR000941-50"/>
    </source>
</evidence>
<dbReference type="PIRSF" id="PIRSF000941">
    <property type="entry name" value="DUSP12"/>
    <property type="match status" value="1"/>
</dbReference>
<dbReference type="OrthoDB" id="2017893at2759"/>
<dbReference type="PANTHER" id="PTHR45848">
    <property type="entry name" value="DUAL SPECIFICITY PROTEIN PHOSPHATASE 12 FAMILY MEMBER"/>
    <property type="match status" value="1"/>
</dbReference>
<proteinExistence type="inferred from homology"/>
<keyword evidence="3" id="KW-0378">Hydrolase</keyword>
<dbReference type="InterPro" id="IPR016278">
    <property type="entry name" value="DUSP12"/>
</dbReference>
<feature type="region of interest" description="Disordered" evidence="6">
    <location>
        <begin position="316"/>
        <end position="349"/>
    </location>
</feature>
<evidence type="ECO:0000313" key="9">
    <source>
        <dbReference type="EMBL" id="KAF1983016.1"/>
    </source>
</evidence>
<dbReference type="PROSITE" id="PS00383">
    <property type="entry name" value="TYR_PHOSPHATASE_1"/>
    <property type="match status" value="1"/>
</dbReference>
<dbReference type="GO" id="GO:0008138">
    <property type="term" value="F:protein tyrosine/serine/threonine phosphatase activity"/>
    <property type="evidence" value="ECO:0007669"/>
    <property type="project" value="InterPro"/>
</dbReference>
<name>A0A6G1GPW8_9PEZI</name>
<dbReference type="InterPro" id="IPR000387">
    <property type="entry name" value="Tyr_Pase_dom"/>
</dbReference>
<feature type="compositionally biased region" description="Pro residues" evidence="6">
    <location>
        <begin position="228"/>
        <end position="241"/>
    </location>
</feature>
<dbReference type="PROSITE" id="PS50054">
    <property type="entry name" value="TYR_PHOSPHATASE_DUAL"/>
    <property type="match status" value="1"/>
</dbReference>
<evidence type="ECO:0000256" key="1">
    <source>
        <dbReference type="ARBA" id="ARBA00008601"/>
    </source>
</evidence>
<dbReference type="Gene3D" id="3.90.190.10">
    <property type="entry name" value="Protein tyrosine phosphatase superfamily"/>
    <property type="match status" value="1"/>
</dbReference>
<keyword evidence="10" id="KW-1185">Reference proteome</keyword>
<evidence type="ECO:0000256" key="3">
    <source>
        <dbReference type="ARBA" id="ARBA00022801"/>
    </source>
</evidence>
<evidence type="ECO:0000256" key="2">
    <source>
        <dbReference type="ARBA" id="ARBA00013064"/>
    </source>
</evidence>
<dbReference type="CDD" id="cd14518">
    <property type="entry name" value="DSP_fungal_YVH1"/>
    <property type="match status" value="1"/>
</dbReference>
<evidence type="ECO:0000256" key="6">
    <source>
        <dbReference type="SAM" id="MobiDB-lite"/>
    </source>
</evidence>
<dbReference type="GO" id="GO:0005634">
    <property type="term" value="C:nucleus"/>
    <property type="evidence" value="ECO:0007669"/>
    <property type="project" value="TreeGrafter"/>
</dbReference>
<dbReference type="InterPro" id="IPR029021">
    <property type="entry name" value="Prot-tyrosine_phosphatase-like"/>
</dbReference>
<dbReference type="AlphaFoldDB" id="A0A6G1GPW8"/>
<feature type="domain" description="Tyrosine specific protein phosphatases" evidence="8">
    <location>
        <begin position="70"/>
        <end position="129"/>
    </location>
</feature>
<dbReference type="InterPro" id="IPR020422">
    <property type="entry name" value="TYR_PHOSPHATASE_DUAL_dom"/>
</dbReference>
<feature type="active site" description="Phosphocysteine intermediate" evidence="5">
    <location>
        <position position="93"/>
    </location>
</feature>